<dbReference type="EMBL" id="LPXH01000037">
    <property type="protein sequence ID" value="KUF39077.1"/>
    <property type="molecule type" value="Genomic_DNA"/>
</dbReference>
<dbReference type="STRING" id="225992.B5M06_08955"/>
<dbReference type="InterPro" id="IPR013382">
    <property type="entry name" value="CRISPR-assoc_prot_Cse2"/>
</dbReference>
<dbReference type="RefSeq" id="WP_058880280.1">
    <property type="nucleotide sequence ID" value="NZ_LPXH01000037.1"/>
</dbReference>
<evidence type="ECO:0000313" key="2">
    <source>
        <dbReference type="Proteomes" id="UP000053300"/>
    </source>
</evidence>
<dbReference type="Proteomes" id="UP000053300">
    <property type="component" value="Unassembled WGS sequence"/>
</dbReference>
<reference evidence="1 2" key="1">
    <citation type="submission" date="2015-12" db="EMBL/GenBank/DDBJ databases">
        <title>Complete genome sequence of a multi-drug resistant strain Acidovorax sp. 12322-1.</title>
        <authorList>
            <person name="Ming D."/>
            <person name="Wang M."/>
            <person name="Hu S."/>
            <person name="Zhou Y."/>
            <person name="Jiang T."/>
        </authorList>
    </citation>
    <scope>NUCLEOTIDE SEQUENCE [LARGE SCALE GENOMIC DNA]</scope>
    <source>
        <strain evidence="1 2">12322-1</strain>
    </source>
</reference>
<proteinExistence type="predicted"/>
<dbReference type="Gene3D" id="1.10.520.40">
    <property type="entry name" value="CRISPR-associated protein Cse2"/>
    <property type="match status" value="1"/>
</dbReference>
<accession>A0A0W7YV85</accession>
<organism evidence="1 2">
    <name type="scientific">Comamonas kerstersii</name>
    <dbReference type="NCBI Taxonomy" id="225992"/>
    <lineage>
        <taxon>Bacteria</taxon>
        <taxon>Pseudomonadati</taxon>
        <taxon>Pseudomonadota</taxon>
        <taxon>Betaproteobacteria</taxon>
        <taxon>Burkholderiales</taxon>
        <taxon>Comamonadaceae</taxon>
        <taxon>Comamonas</taxon>
    </lineage>
</organism>
<dbReference type="AlphaFoldDB" id="A0A0W7YV85"/>
<keyword evidence="2" id="KW-1185">Reference proteome</keyword>
<comment type="caution">
    <text evidence="1">The sequence shown here is derived from an EMBL/GenBank/DDBJ whole genome shotgun (WGS) entry which is preliminary data.</text>
</comment>
<name>A0A0W7YV85_9BURK</name>
<dbReference type="InterPro" id="IPR038287">
    <property type="entry name" value="Cse2_sf"/>
</dbReference>
<sequence>MLDATEPLAATTTPLHTPRSPYPALAAYIENASLGERAALARMSPDQSLRPHAMAALSRALLSAHVEIEHLTLSAWQRWALIAHGMALAGHDGKGRLGEQLARAEVAESRVNKLLTARADAFTQLLPRVLRLLVSKGVRPNWLELGPLVLQENSSNSASITRAEHIRLGIAGAYFAQQSRDKK</sequence>
<gene>
    <name evidence="1" type="ORF">AS359_00495</name>
</gene>
<dbReference type="Pfam" id="PF09485">
    <property type="entry name" value="CRISPR_Cse2"/>
    <property type="match status" value="1"/>
</dbReference>
<evidence type="ECO:0000313" key="1">
    <source>
        <dbReference type="EMBL" id="KUF39077.1"/>
    </source>
</evidence>
<evidence type="ECO:0008006" key="3">
    <source>
        <dbReference type="Google" id="ProtNLM"/>
    </source>
</evidence>
<protein>
    <recommendedName>
        <fullName evidence="3">Type I-E CRISPR-associated protein Cse2/CasB</fullName>
    </recommendedName>
</protein>